<dbReference type="GO" id="GO:0005737">
    <property type="term" value="C:cytoplasm"/>
    <property type="evidence" value="ECO:0007669"/>
    <property type="project" value="InterPro"/>
</dbReference>
<accession>A0A4R6RBQ6</accession>
<dbReference type="Pfam" id="PF13393">
    <property type="entry name" value="tRNA-synt_His"/>
    <property type="match status" value="2"/>
</dbReference>
<keyword evidence="4" id="KW-0808">Transferase</keyword>
<dbReference type="PANTHER" id="PTHR43707:SF1">
    <property type="entry name" value="HISTIDINE--TRNA LIGASE, MITOCHONDRIAL-RELATED"/>
    <property type="match status" value="1"/>
</dbReference>
<dbReference type="RefSeq" id="WP_126538448.1">
    <property type="nucleotide sequence ID" value="NZ_BSPM01000009.1"/>
</dbReference>
<keyword evidence="4" id="KW-0328">Glycosyltransferase</keyword>
<dbReference type="EMBL" id="SNXY01000009">
    <property type="protein sequence ID" value="TDP83474.1"/>
    <property type="molecule type" value="Genomic_DNA"/>
</dbReference>
<feature type="binding site" evidence="2">
    <location>
        <begin position="59"/>
        <end position="61"/>
    </location>
    <ligand>
        <name>L-histidine</name>
        <dbReference type="ChEBI" id="CHEBI:57595"/>
    </ligand>
</feature>
<feature type="binding site" evidence="2">
    <location>
        <begin position="317"/>
        <end position="318"/>
    </location>
    <ligand>
        <name>L-histidine</name>
        <dbReference type="ChEBI" id="CHEBI:57595"/>
    </ligand>
</feature>
<sequence>MSDPVPAALEALRAAGFTAVDVPVLLPMEDFVRISGEEFRRRIFVTTDASGTDWCLRPEFTIPVCRRMLAGAPEGGRWSYSGRIFRNGRGAGESHEVWQIGAEIIGRQDVAAADVETLTLALDACRRFGLSEPAVTIGDVALFSALLEALEVPPAWMRRLGALFGDPARVIETLDHMAERQHGYSGFSGHGEIVGALSRFPADRVGALFADILAIAGVQTVGGRSTAEIAERVVEQAMLAAEELIPEAHARAIRDLLAIETPLAEAGAALAALSVRVGRPARFEAAVAAFDRRAAALAAAGAGRAVFSATFGRKLGYYDGFVFDVHDPERPAVGQVAGGGRYDGLLAGFGAAEGTRAVGFSVWTERFRDVTR</sequence>
<feature type="binding site" evidence="2">
    <location>
        <position position="103"/>
    </location>
    <ligand>
        <name>L-histidine</name>
        <dbReference type="ChEBI" id="CHEBI:57595"/>
    </ligand>
</feature>
<dbReference type="PIRSF" id="PIRSF001549">
    <property type="entry name" value="His-tRNA_synth"/>
    <property type="match status" value="1"/>
</dbReference>
<dbReference type="AlphaFoldDB" id="A0A4R6RBQ6"/>
<name>A0A4R6RBQ6_9HYPH</name>
<comment type="caution">
    <text evidence="4">The sequence shown here is derived from an EMBL/GenBank/DDBJ whole genome shotgun (WGS) entry which is preliminary data.</text>
</comment>
<proteinExistence type="predicted"/>
<reference evidence="4 5" key="1">
    <citation type="submission" date="2019-03" db="EMBL/GenBank/DDBJ databases">
        <title>Genomic Encyclopedia of Type Strains, Phase IV (KMG-IV): sequencing the most valuable type-strain genomes for metagenomic binning, comparative biology and taxonomic classification.</title>
        <authorList>
            <person name="Goeker M."/>
        </authorList>
    </citation>
    <scope>NUCLEOTIDE SEQUENCE [LARGE SCALE GENOMIC DNA]</scope>
    <source>
        <strain evidence="4 5">DSM 102969</strain>
    </source>
</reference>
<dbReference type="GO" id="GO:0004821">
    <property type="term" value="F:histidine-tRNA ligase activity"/>
    <property type="evidence" value="ECO:0007669"/>
    <property type="project" value="TreeGrafter"/>
</dbReference>
<feature type="domain" description="Class II Histidinyl-tRNA synthetase (HisRS)-like catalytic core" evidence="3">
    <location>
        <begin position="230"/>
        <end position="365"/>
    </location>
</feature>
<evidence type="ECO:0000313" key="4">
    <source>
        <dbReference type="EMBL" id="TDP83474.1"/>
    </source>
</evidence>
<protein>
    <submittedName>
        <fullName evidence="4">ATP phosphoribosyltransferase regulatory subunit</fullName>
    </submittedName>
</protein>
<dbReference type="SUPFAM" id="SSF55681">
    <property type="entry name" value="Class II aaRS and biotin synthetases"/>
    <property type="match status" value="1"/>
</dbReference>
<dbReference type="GO" id="GO:0006427">
    <property type="term" value="P:histidyl-tRNA aminoacylation"/>
    <property type="evidence" value="ECO:0007669"/>
    <property type="project" value="TreeGrafter"/>
</dbReference>
<keyword evidence="1" id="KW-0368">Histidine biosynthesis</keyword>
<feature type="domain" description="Class II Histidinyl-tRNA synthetase (HisRS)-like catalytic core" evidence="3">
    <location>
        <begin position="8"/>
        <end position="163"/>
    </location>
</feature>
<dbReference type="PANTHER" id="PTHR43707">
    <property type="entry name" value="HISTIDYL-TRNA SYNTHETASE"/>
    <property type="match status" value="1"/>
</dbReference>
<organism evidence="4 5">
    <name type="scientific">Oharaeibacter diazotrophicus</name>
    <dbReference type="NCBI Taxonomy" id="1920512"/>
    <lineage>
        <taxon>Bacteria</taxon>
        <taxon>Pseudomonadati</taxon>
        <taxon>Pseudomonadota</taxon>
        <taxon>Alphaproteobacteria</taxon>
        <taxon>Hyphomicrobiales</taxon>
        <taxon>Pleomorphomonadaceae</taxon>
        <taxon>Oharaeibacter</taxon>
    </lineage>
</organism>
<evidence type="ECO:0000256" key="2">
    <source>
        <dbReference type="PIRSR" id="PIRSR001549-1"/>
    </source>
</evidence>
<keyword evidence="5" id="KW-1185">Reference proteome</keyword>
<dbReference type="OrthoDB" id="9797914at2"/>
<evidence type="ECO:0000256" key="1">
    <source>
        <dbReference type="ARBA" id="ARBA00023102"/>
    </source>
</evidence>
<feature type="binding site" evidence="2">
    <location>
        <position position="313"/>
    </location>
    <ligand>
        <name>L-histidine</name>
        <dbReference type="ChEBI" id="CHEBI:57595"/>
    </ligand>
</feature>
<dbReference type="GO" id="GO:0000105">
    <property type="term" value="P:L-histidine biosynthetic process"/>
    <property type="evidence" value="ECO:0007669"/>
    <property type="project" value="UniProtKB-KW"/>
</dbReference>
<feature type="binding site" evidence="2">
    <location>
        <position position="86"/>
    </location>
    <ligand>
        <name>L-histidine</name>
        <dbReference type="ChEBI" id="CHEBI:57595"/>
    </ligand>
</feature>
<dbReference type="Proteomes" id="UP000294547">
    <property type="component" value="Unassembled WGS sequence"/>
</dbReference>
<dbReference type="Gene3D" id="3.30.930.10">
    <property type="entry name" value="Bira Bifunctional Protein, Domain 2"/>
    <property type="match status" value="1"/>
</dbReference>
<gene>
    <name evidence="4" type="ORF">EDD54_3436</name>
</gene>
<evidence type="ECO:0000259" key="3">
    <source>
        <dbReference type="Pfam" id="PF13393"/>
    </source>
</evidence>
<evidence type="ECO:0000313" key="5">
    <source>
        <dbReference type="Proteomes" id="UP000294547"/>
    </source>
</evidence>
<dbReference type="InterPro" id="IPR004516">
    <property type="entry name" value="HisRS/HisZ"/>
</dbReference>
<dbReference type="GO" id="GO:0016757">
    <property type="term" value="F:glycosyltransferase activity"/>
    <property type="evidence" value="ECO:0007669"/>
    <property type="project" value="UniProtKB-KW"/>
</dbReference>
<dbReference type="InterPro" id="IPR041715">
    <property type="entry name" value="HisRS-like_core"/>
</dbReference>
<feature type="binding site" evidence="2">
    <location>
        <position position="99"/>
    </location>
    <ligand>
        <name>L-histidine</name>
        <dbReference type="ChEBI" id="CHEBI:57595"/>
    </ligand>
</feature>
<keyword evidence="1" id="KW-0028">Amino-acid biosynthesis</keyword>
<dbReference type="InterPro" id="IPR045864">
    <property type="entry name" value="aa-tRNA-synth_II/BPL/LPL"/>
</dbReference>